<keyword evidence="1" id="KW-1133">Transmembrane helix</keyword>
<accession>A0A7Y9YF92</accession>
<organism evidence="2 3">
    <name type="scientific">Nocardioides marinus</name>
    <dbReference type="NCBI Taxonomy" id="374514"/>
    <lineage>
        <taxon>Bacteria</taxon>
        <taxon>Bacillati</taxon>
        <taxon>Actinomycetota</taxon>
        <taxon>Actinomycetes</taxon>
        <taxon>Propionibacteriales</taxon>
        <taxon>Nocardioidaceae</taxon>
        <taxon>Nocardioides</taxon>
    </lineage>
</organism>
<dbReference type="InterPro" id="IPR025339">
    <property type="entry name" value="DUF4245"/>
</dbReference>
<evidence type="ECO:0000256" key="1">
    <source>
        <dbReference type="SAM" id="Phobius"/>
    </source>
</evidence>
<protein>
    <recommendedName>
        <fullName evidence="4">DUF4245 domain-containing protein</fullName>
    </recommendedName>
</protein>
<evidence type="ECO:0000313" key="3">
    <source>
        <dbReference type="Proteomes" id="UP000537326"/>
    </source>
</evidence>
<dbReference type="AlphaFoldDB" id="A0A7Y9YF92"/>
<reference evidence="2 3" key="1">
    <citation type="submission" date="2020-07" db="EMBL/GenBank/DDBJ databases">
        <title>Sequencing the genomes of 1000 actinobacteria strains.</title>
        <authorList>
            <person name="Klenk H.-P."/>
        </authorList>
    </citation>
    <scope>NUCLEOTIDE SEQUENCE [LARGE SCALE GENOMIC DNA]</scope>
    <source>
        <strain evidence="2 3">DSM 18248</strain>
    </source>
</reference>
<gene>
    <name evidence="2" type="ORF">BKA05_002661</name>
</gene>
<evidence type="ECO:0000313" key="2">
    <source>
        <dbReference type="EMBL" id="NYI11146.1"/>
    </source>
</evidence>
<comment type="caution">
    <text evidence="2">The sequence shown here is derived from an EMBL/GenBank/DDBJ whole genome shotgun (WGS) entry which is preliminary data.</text>
</comment>
<dbReference type="EMBL" id="JACBZI010000001">
    <property type="protein sequence ID" value="NYI11146.1"/>
    <property type="molecule type" value="Genomic_DNA"/>
</dbReference>
<feature type="transmembrane region" description="Helical" evidence="1">
    <location>
        <begin position="20"/>
        <end position="42"/>
    </location>
</feature>
<keyword evidence="1" id="KW-0472">Membrane</keyword>
<dbReference type="Proteomes" id="UP000537326">
    <property type="component" value="Unassembled WGS sequence"/>
</dbReference>
<proteinExistence type="predicted"/>
<dbReference type="RefSeq" id="WP_179531878.1">
    <property type="nucleotide sequence ID" value="NZ_BAAAPP010000005.1"/>
</dbReference>
<dbReference type="Pfam" id="PF14030">
    <property type="entry name" value="DUF4245"/>
    <property type="match status" value="1"/>
</dbReference>
<sequence>MSQTSPPAGRPGGYNRSFGGLVGAMIVMVVAVVLIWLALGLFRDEAEFEPAPIDYDASMTALAENGAALAYPETLPEGWRVNNLAYDPADPSFSLALLTADERFVGVYHGREDLDELLERLVDDAVSEDGSVELTDGDGESGQWQVFGDEGGDTAYVRVGEQRRDPVVTIVYGSAPDEDLREVVGSLLTVG</sequence>
<name>A0A7Y9YF92_9ACTN</name>
<keyword evidence="1" id="KW-0812">Transmembrane</keyword>
<evidence type="ECO:0008006" key="4">
    <source>
        <dbReference type="Google" id="ProtNLM"/>
    </source>
</evidence>
<keyword evidence="3" id="KW-1185">Reference proteome</keyword>